<dbReference type="AlphaFoldDB" id="M6DI60"/>
<protein>
    <recommendedName>
        <fullName evidence="3">PF11178 family protein</fullName>
    </recommendedName>
</protein>
<name>M6DI60_9LEPT</name>
<dbReference type="EMBL" id="ANIK01000003">
    <property type="protein sequence ID" value="EMJ98215.1"/>
    <property type="molecule type" value="Genomic_DNA"/>
</dbReference>
<organism evidence="1 2">
    <name type="scientific">Leptospira alstonii serovar Sichuan str. 79601</name>
    <dbReference type="NCBI Taxonomy" id="1218565"/>
    <lineage>
        <taxon>Bacteria</taxon>
        <taxon>Pseudomonadati</taxon>
        <taxon>Spirochaetota</taxon>
        <taxon>Spirochaetia</taxon>
        <taxon>Leptospirales</taxon>
        <taxon>Leptospiraceae</taxon>
        <taxon>Leptospira</taxon>
    </lineage>
</organism>
<evidence type="ECO:0000313" key="1">
    <source>
        <dbReference type="EMBL" id="EMJ98215.1"/>
    </source>
</evidence>
<sequence length="306" mass="36178">MIRILFAVYSEFLISFRRKKKKNPFRFKNLFSKFMKGVYMFRKYIFVAKLTHEFLHSKVLGRVLILRLALIFLVFPKIILGVTPGKWSHIDKYVFGNNLNGPVKEIVKNNSGKVVYTATYEYNSSGKLIKETYLNAEGNSDGSTVFQYKDGKVVREELFDKNNFLLETKTFRYNPKGQIDLVEVFDKENKLLLKSNITSWNKDFVKSGQTSWPDSKEVETFHLIQDEKNPRTLIQNIYNEEKKQIASTKFEYDEQGKLLTRINVQGEQERKNQLSYRSDNQLQSFTFHVKQNNKWELQKTHELIYK</sequence>
<comment type="caution">
    <text evidence="1">The sequence shown here is derived from an EMBL/GenBank/DDBJ whole genome shotgun (WGS) entry which is preliminary data.</text>
</comment>
<evidence type="ECO:0008006" key="3">
    <source>
        <dbReference type="Google" id="ProtNLM"/>
    </source>
</evidence>
<gene>
    <name evidence="1" type="ORF">LEP1GSC194_2483</name>
</gene>
<accession>M6DI60</accession>
<proteinExistence type="predicted"/>
<evidence type="ECO:0000313" key="2">
    <source>
        <dbReference type="Proteomes" id="UP000011988"/>
    </source>
</evidence>
<dbReference type="PATRIC" id="fig|1218565.3.peg.174"/>
<dbReference type="Proteomes" id="UP000011988">
    <property type="component" value="Unassembled WGS sequence"/>
</dbReference>
<reference evidence="1 2" key="1">
    <citation type="submission" date="2013-01" db="EMBL/GenBank/DDBJ databases">
        <authorList>
            <person name="Harkins D.M."/>
            <person name="Durkin A.S."/>
            <person name="Brinkac L.M."/>
            <person name="Haft D.H."/>
            <person name="Selengut J.D."/>
            <person name="Sanka R."/>
            <person name="DePew J."/>
            <person name="Purushe J."/>
            <person name="Galloway R.L."/>
            <person name="Vinetz J.M."/>
            <person name="Sutton G.G."/>
            <person name="Nierman W.C."/>
            <person name="Fouts D.E."/>
        </authorList>
    </citation>
    <scope>NUCLEOTIDE SEQUENCE [LARGE SCALE GENOMIC DNA]</scope>
    <source>
        <strain evidence="1 2">79601</strain>
    </source>
</reference>
<dbReference type="Gene3D" id="3.90.930.1">
    <property type="match status" value="1"/>
</dbReference>